<dbReference type="InParanoid" id="V5FW71"/>
<dbReference type="GO" id="GO:0008270">
    <property type="term" value="F:zinc ion binding"/>
    <property type="evidence" value="ECO:0007669"/>
    <property type="project" value="InterPro"/>
</dbReference>
<dbReference type="SUPFAM" id="SSF57701">
    <property type="entry name" value="Zn2/Cys6 DNA-binding domain"/>
    <property type="match status" value="1"/>
</dbReference>
<dbReference type="SMART" id="SM00906">
    <property type="entry name" value="Fungal_trans"/>
    <property type="match status" value="1"/>
</dbReference>
<dbReference type="InterPro" id="IPR007219">
    <property type="entry name" value="XnlR_reg_dom"/>
</dbReference>
<dbReference type="GO" id="GO:0000981">
    <property type="term" value="F:DNA-binding transcription factor activity, RNA polymerase II-specific"/>
    <property type="evidence" value="ECO:0007669"/>
    <property type="project" value="InterPro"/>
</dbReference>
<sequence length="710" mass="79975">MASDMRGGARRPKRTTNACVACRHSKIKCSGNEPCTNCQRRALRCRFVEGNSKVMVSERFEDPFLWRPTAPTSRSQGIYKSYNGCVAFESGIAEDVRFSVPFDPPSKELPPYDTISNGHSVWTTPFTLPSRIINNTYKKKGNWIWLAPTSLWSFTVRLSLMMTEKFDLESPYTVPKSMDQEIYPLHWNHAAVDAAIDVNGLPSIDHATYLFNTVKFHLDHSFRVFDEKDFLRQLQELYHGDSVEKARECRLWFVQFLLVLAFGNAFLLRTRKSKDPPGSKFFVRAMSIMPELSCLWKESLLAIEVLAMAGLYLYSIDHREAAHIYVGQAIRIAQMDGLHTELPEDGLGAATVTRCRNLWWTLYMMDRHFSSSLGIPMITHDSDISALIDPTNSCSQSDAAFSLQVKLSHLLSFILTSVYKTEKTPLGTFLEKTKSILQTMAGHAQEIERIIHSKSQQSVETMPKGTRHITLLYHECVIIATRPLLLSILKERLEKLGHGEQDWQSFLAPTKALISTGIKSAAKTLQILSDEDSVLEVFLPFELEFTYGAAVYLTMANSLFPNALNGENYSQEAHSILDEMIYKGNRLAAARKTELTHLEMLFQELAVRIERRGIQTLTLSSPDQNREDVEADTAGEHQEDEMPMDPDAMSLSIPGDASCSPSAVGQIPSGLEFLDHIGISSDEFMSIIDRIGNPDSHSMLDPEQARRQGL</sequence>
<dbReference type="EMBL" id="BAUL01000073">
    <property type="protein sequence ID" value="GAD93971.1"/>
    <property type="molecule type" value="Genomic_DNA"/>
</dbReference>
<keyword evidence="5" id="KW-0804">Transcription</keyword>
<evidence type="ECO:0000313" key="10">
    <source>
        <dbReference type="Proteomes" id="UP000018001"/>
    </source>
</evidence>
<dbReference type="Proteomes" id="UP000018001">
    <property type="component" value="Unassembled WGS sequence"/>
</dbReference>
<evidence type="ECO:0000256" key="4">
    <source>
        <dbReference type="ARBA" id="ARBA00023125"/>
    </source>
</evidence>
<dbReference type="CDD" id="cd12148">
    <property type="entry name" value="fungal_TF_MHR"/>
    <property type="match status" value="1"/>
</dbReference>
<keyword evidence="6" id="KW-0539">Nucleus</keyword>
<evidence type="ECO:0000256" key="7">
    <source>
        <dbReference type="SAM" id="MobiDB-lite"/>
    </source>
</evidence>
<dbReference type="GO" id="GO:0043565">
    <property type="term" value="F:sequence-specific DNA binding"/>
    <property type="evidence" value="ECO:0007669"/>
    <property type="project" value="TreeGrafter"/>
</dbReference>
<feature type="compositionally biased region" description="Acidic residues" evidence="7">
    <location>
        <begin position="629"/>
        <end position="644"/>
    </location>
</feature>
<comment type="caution">
    <text evidence="9">The sequence shown here is derived from an EMBL/GenBank/DDBJ whole genome shotgun (WGS) entry which is preliminary data.</text>
</comment>
<evidence type="ECO:0000256" key="1">
    <source>
        <dbReference type="ARBA" id="ARBA00004123"/>
    </source>
</evidence>
<feature type="domain" description="Zn(2)-C6 fungal-type" evidence="8">
    <location>
        <begin position="18"/>
        <end position="47"/>
    </location>
</feature>
<proteinExistence type="predicted"/>
<evidence type="ECO:0000259" key="8">
    <source>
        <dbReference type="PROSITE" id="PS50048"/>
    </source>
</evidence>
<dbReference type="PROSITE" id="PS00463">
    <property type="entry name" value="ZN2_CY6_FUNGAL_1"/>
    <property type="match status" value="1"/>
</dbReference>
<dbReference type="HOGENOM" id="CLU_006926_3_0_1"/>
<dbReference type="Gene3D" id="4.10.240.10">
    <property type="entry name" value="Zn(2)-C6 fungal-type DNA-binding domain"/>
    <property type="match status" value="1"/>
</dbReference>
<gene>
    <name evidence="9" type="ORF">PVAR5_2591</name>
</gene>
<dbReference type="InterPro" id="IPR051711">
    <property type="entry name" value="Stress_Response_Reg"/>
</dbReference>
<accession>V5FW71</accession>
<dbReference type="GO" id="GO:0045944">
    <property type="term" value="P:positive regulation of transcription by RNA polymerase II"/>
    <property type="evidence" value="ECO:0007669"/>
    <property type="project" value="TreeGrafter"/>
</dbReference>
<dbReference type="Pfam" id="PF00172">
    <property type="entry name" value="Zn_clus"/>
    <property type="match status" value="1"/>
</dbReference>
<evidence type="ECO:0000313" key="9">
    <source>
        <dbReference type="EMBL" id="GAD93971.1"/>
    </source>
</evidence>
<dbReference type="PANTHER" id="PTHR47540">
    <property type="entry name" value="THIAMINE REPRESSIBLE GENES REGULATORY PROTEIN THI5"/>
    <property type="match status" value="1"/>
</dbReference>
<feature type="region of interest" description="Disordered" evidence="7">
    <location>
        <begin position="618"/>
        <end position="663"/>
    </location>
</feature>
<reference evidence="10" key="1">
    <citation type="journal article" date="2014" name="Genome Announc.">
        <title>Draft genome sequence of the formaldehyde-resistant fungus Byssochlamys spectabilis No. 5 (anamorph Paecilomyces variotii No. 5) (NBRC109023).</title>
        <authorList>
            <person name="Oka T."/>
            <person name="Ekino K."/>
            <person name="Fukuda K."/>
            <person name="Nomura Y."/>
        </authorList>
    </citation>
    <scope>NUCLEOTIDE SEQUENCE [LARGE SCALE GENOMIC DNA]</scope>
    <source>
        <strain evidence="10">No. 5 / NBRC 109023</strain>
    </source>
</reference>
<dbReference type="FunCoup" id="V5FW71">
    <property type="interactions" value="470"/>
</dbReference>
<dbReference type="PROSITE" id="PS50048">
    <property type="entry name" value="ZN2_CY6_FUNGAL_2"/>
    <property type="match status" value="1"/>
</dbReference>
<dbReference type="InterPro" id="IPR036864">
    <property type="entry name" value="Zn2-C6_fun-type_DNA-bd_sf"/>
</dbReference>
<evidence type="ECO:0000256" key="6">
    <source>
        <dbReference type="ARBA" id="ARBA00023242"/>
    </source>
</evidence>
<dbReference type="GO" id="GO:0005634">
    <property type="term" value="C:nucleus"/>
    <property type="evidence" value="ECO:0007669"/>
    <property type="project" value="UniProtKB-SubCell"/>
</dbReference>
<organism evidence="9 10">
    <name type="scientific">Byssochlamys spectabilis (strain No. 5 / NBRC 109023)</name>
    <name type="common">Paecilomyces variotii</name>
    <dbReference type="NCBI Taxonomy" id="1356009"/>
    <lineage>
        <taxon>Eukaryota</taxon>
        <taxon>Fungi</taxon>
        <taxon>Dikarya</taxon>
        <taxon>Ascomycota</taxon>
        <taxon>Pezizomycotina</taxon>
        <taxon>Eurotiomycetes</taxon>
        <taxon>Eurotiomycetidae</taxon>
        <taxon>Eurotiales</taxon>
        <taxon>Thermoascaceae</taxon>
        <taxon>Paecilomyces</taxon>
    </lineage>
</organism>
<protein>
    <submittedName>
        <fullName evidence="9">Zn(II)2Cys6 transcription factor</fullName>
    </submittedName>
</protein>
<dbReference type="Pfam" id="PF04082">
    <property type="entry name" value="Fungal_trans"/>
    <property type="match status" value="1"/>
</dbReference>
<evidence type="ECO:0000256" key="3">
    <source>
        <dbReference type="ARBA" id="ARBA00023015"/>
    </source>
</evidence>
<evidence type="ECO:0000256" key="2">
    <source>
        <dbReference type="ARBA" id="ARBA00022723"/>
    </source>
</evidence>
<dbReference type="CDD" id="cd00067">
    <property type="entry name" value="GAL4"/>
    <property type="match status" value="1"/>
</dbReference>
<evidence type="ECO:0000256" key="5">
    <source>
        <dbReference type="ARBA" id="ARBA00023163"/>
    </source>
</evidence>
<dbReference type="GO" id="GO:0006351">
    <property type="term" value="P:DNA-templated transcription"/>
    <property type="evidence" value="ECO:0007669"/>
    <property type="project" value="InterPro"/>
</dbReference>
<dbReference type="InterPro" id="IPR001138">
    <property type="entry name" value="Zn2Cys6_DnaBD"/>
</dbReference>
<dbReference type="SMART" id="SM00066">
    <property type="entry name" value="GAL4"/>
    <property type="match status" value="1"/>
</dbReference>
<dbReference type="eggNOG" id="ENOG502SI9D">
    <property type="taxonomic scope" value="Eukaryota"/>
</dbReference>
<feature type="compositionally biased region" description="Basic and acidic residues" evidence="7">
    <location>
        <begin position="698"/>
        <end position="710"/>
    </location>
</feature>
<dbReference type="PANTHER" id="PTHR47540:SF6">
    <property type="entry name" value="ZN(II)2CYS6 TRANSCRIPTION FACTOR (EUROFUNG)"/>
    <property type="match status" value="1"/>
</dbReference>
<dbReference type="OrthoDB" id="3548654at2759"/>
<keyword evidence="10" id="KW-1185">Reference proteome</keyword>
<feature type="region of interest" description="Disordered" evidence="7">
    <location>
        <begin position="690"/>
        <end position="710"/>
    </location>
</feature>
<name>V5FW71_BYSSN</name>
<keyword evidence="3" id="KW-0805">Transcription regulation</keyword>
<comment type="subcellular location">
    <subcellularLocation>
        <location evidence="1">Nucleus</location>
    </subcellularLocation>
</comment>
<dbReference type="AlphaFoldDB" id="V5FW71"/>
<keyword evidence="2" id="KW-0479">Metal-binding</keyword>
<keyword evidence="4" id="KW-0238">DNA-binding</keyword>